<proteinExistence type="predicted"/>
<keyword evidence="1" id="KW-1133">Transmembrane helix</keyword>
<gene>
    <name evidence="2" type="ORF">MENT_LOCUS27068</name>
</gene>
<accession>A0A6V7VK73</accession>
<dbReference type="GO" id="GO:0042500">
    <property type="term" value="F:aspartic endopeptidase activity, intramembrane cleaving"/>
    <property type="evidence" value="ECO:0007669"/>
    <property type="project" value="InterPro"/>
</dbReference>
<name>A0A6V7VK73_MELEN</name>
<evidence type="ECO:0000313" key="2">
    <source>
        <dbReference type="EMBL" id="CAD2175347.1"/>
    </source>
</evidence>
<feature type="transmembrane region" description="Helical" evidence="1">
    <location>
        <begin position="17"/>
        <end position="35"/>
    </location>
</feature>
<dbReference type="OrthoDB" id="29661at2759"/>
<protein>
    <submittedName>
        <fullName evidence="2">Uncharacterized protein</fullName>
    </submittedName>
</protein>
<dbReference type="Proteomes" id="UP000580250">
    <property type="component" value="Unassembled WGS sequence"/>
</dbReference>
<comment type="caution">
    <text evidence="2">The sequence shown here is derived from an EMBL/GenBank/DDBJ whole genome shotgun (WGS) entry which is preliminary data.</text>
</comment>
<reference evidence="2 3" key="1">
    <citation type="submission" date="2020-08" db="EMBL/GenBank/DDBJ databases">
        <authorList>
            <person name="Koutsovoulos G."/>
            <person name="Danchin GJ E."/>
        </authorList>
    </citation>
    <scope>NUCLEOTIDE SEQUENCE [LARGE SCALE GENOMIC DNA]</scope>
</reference>
<evidence type="ECO:0000256" key="1">
    <source>
        <dbReference type="SAM" id="Phobius"/>
    </source>
</evidence>
<dbReference type="EMBL" id="CAJEWN010000252">
    <property type="protein sequence ID" value="CAD2175347.1"/>
    <property type="molecule type" value="Genomic_DNA"/>
</dbReference>
<sequence>MFCTFVALLLMETGQPALIYLIPFTLIPVCLWGFFEGTLGKINAPVVSFCARQLGLKEFTESRDDGHPCNIYWHSIVFPDMNSVVKSGARVNKFPGKFFFNVKNIF</sequence>
<organism evidence="2 3">
    <name type="scientific">Meloidogyne enterolobii</name>
    <name type="common">Root-knot nematode worm</name>
    <name type="synonym">Meloidogyne mayaguensis</name>
    <dbReference type="NCBI Taxonomy" id="390850"/>
    <lineage>
        <taxon>Eukaryota</taxon>
        <taxon>Metazoa</taxon>
        <taxon>Ecdysozoa</taxon>
        <taxon>Nematoda</taxon>
        <taxon>Chromadorea</taxon>
        <taxon>Rhabditida</taxon>
        <taxon>Tylenchina</taxon>
        <taxon>Tylenchomorpha</taxon>
        <taxon>Tylenchoidea</taxon>
        <taxon>Meloidogynidae</taxon>
        <taxon>Meloidogyninae</taxon>
        <taxon>Meloidogyne</taxon>
    </lineage>
</organism>
<keyword evidence="1" id="KW-0812">Transmembrane</keyword>
<dbReference type="InterPro" id="IPR007369">
    <property type="entry name" value="Peptidase_A22B_SPP"/>
</dbReference>
<dbReference type="GO" id="GO:0016020">
    <property type="term" value="C:membrane"/>
    <property type="evidence" value="ECO:0007669"/>
    <property type="project" value="InterPro"/>
</dbReference>
<keyword evidence="1" id="KW-0472">Membrane</keyword>
<dbReference type="AlphaFoldDB" id="A0A6V7VK73"/>
<evidence type="ECO:0000313" key="3">
    <source>
        <dbReference type="Proteomes" id="UP000580250"/>
    </source>
</evidence>
<dbReference type="Pfam" id="PF04258">
    <property type="entry name" value="Peptidase_A22B"/>
    <property type="match status" value="1"/>
</dbReference>